<protein>
    <submittedName>
        <fullName evidence="1">Uncharacterized protein</fullName>
    </submittedName>
</protein>
<name>A0ABC9HIT9_FASHE</name>
<comment type="caution">
    <text evidence="1">The sequence shown here is derived from an EMBL/GenBank/DDBJ whole genome shotgun (WGS) entry which is preliminary data.</text>
</comment>
<reference evidence="1 2" key="1">
    <citation type="submission" date="2024-08" db="EMBL/GenBank/DDBJ databases">
        <authorList>
            <person name="Paterson S."/>
        </authorList>
    </citation>
    <scope>NUCLEOTIDE SEQUENCE [LARGE SCALE GENOMIC DNA]</scope>
</reference>
<keyword evidence="2" id="KW-1185">Reference proteome</keyword>
<accession>A0ABC9HIT9</accession>
<dbReference type="EMBL" id="CANUEZ050000234">
    <property type="protein sequence ID" value="CAM0512701.1"/>
    <property type="molecule type" value="Genomic_DNA"/>
</dbReference>
<gene>
    <name evidence="1" type="ORF">FHB240107_LOCUS11936</name>
</gene>
<evidence type="ECO:0000313" key="1">
    <source>
        <dbReference type="EMBL" id="CAM0512701.1"/>
    </source>
</evidence>
<evidence type="ECO:0000313" key="2">
    <source>
        <dbReference type="Proteomes" id="UP001189180"/>
    </source>
</evidence>
<dbReference type="Proteomes" id="UP001189180">
    <property type="component" value="Unassembled WGS sequence"/>
</dbReference>
<organism evidence="1 2">
    <name type="scientific">Fasciola hepatica</name>
    <name type="common">Liver fluke</name>
    <dbReference type="NCBI Taxonomy" id="6192"/>
    <lineage>
        <taxon>Eukaryota</taxon>
        <taxon>Metazoa</taxon>
        <taxon>Spiralia</taxon>
        <taxon>Lophotrochozoa</taxon>
        <taxon>Platyhelminthes</taxon>
        <taxon>Trematoda</taxon>
        <taxon>Digenea</taxon>
        <taxon>Plagiorchiida</taxon>
        <taxon>Echinostomata</taxon>
        <taxon>Echinostomatoidea</taxon>
        <taxon>Fasciolidae</taxon>
        <taxon>Fasciola</taxon>
    </lineage>
</organism>
<proteinExistence type="predicted"/>
<sequence>MGLGIGITGFRQRNIPNLRPTVCRLRRNDVKESVENQIFSYNGSWPENGTIQLHACCAKSAEFARNNGLFDFSGTNQRVLCCSQFFTSENFLLLFAF</sequence>
<dbReference type="AlphaFoldDB" id="A0ABC9HIT9"/>